<evidence type="ECO:0000256" key="1">
    <source>
        <dbReference type="ARBA" id="ARBA00006471"/>
    </source>
</evidence>
<dbReference type="InterPro" id="IPR000630">
    <property type="entry name" value="Ribosomal_uS8"/>
</dbReference>
<comment type="subcellular location">
    <subcellularLocation>
        <location evidence="4">Plastid</location>
        <location evidence="4">Chloroplast</location>
    </subcellularLocation>
</comment>
<name>A0A386AWZ4_9CHLO</name>
<dbReference type="GO" id="GO:1990904">
    <property type="term" value="C:ribonucleoprotein complex"/>
    <property type="evidence" value="ECO:0007669"/>
    <property type="project" value="UniProtKB-KW"/>
</dbReference>
<dbReference type="GO" id="GO:0003735">
    <property type="term" value="F:structural constituent of ribosome"/>
    <property type="evidence" value="ECO:0007669"/>
    <property type="project" value="InterPro"/>
</dbReference>
<sequence length="130" mass="15088">MIHDNIADILTRIRNANLVKNKNVILPYTRISWQIIKILEKQGFISSFLLINDHNKIQLKINLKYKNQKPLIHNLTRISRPGRRIFVNKKRIPNILGGLGILILSTDRGIISDREARFYKIGGELLCSIY</sequence>
<dbReference type="PANTHER" id="PTHR11758">
    <property type="entry name" value="40S RIBOSOMAL PROTEIN S15A"/>
    <property type="match status" value="1"/>
</dbReference>
<keyword evidence="3 4" id="KW-0687">Ribonucleoprotein</keyword>
<dbReference type="GO" id="GO:0019843">
    <property type="term" value="F:rRNA binding"/>
    <property type="evidence" value="ECO:0007669"/>
    <property type="project" value="UniProtKB-UniRule"/>
</dbReference>
<dbReference type="GO" id="GO:0009507">
    <property type="term" value="C:chloroplast"/>
    <property type="evidence" value="ECO:0007669"/>
    <property type="project" value="UniProtKB-SubCell"/>
</dbReference>
<dbReference type="HAMAP" id="MF_01302_B">
    <property type="entry name" value="Ribosomal_uS8_B"/>
    <property type="match status" value="1"/>
</dbReference>
<dbReference type="Gene3D" id="3.30.1490.10">
    <property type="match status" value="1"/>
</dbReference>
<comment type="subunit">
    <text evidence="4">Part of the 30S ribosomal subunit.</text>
</comment>
<dbReference type="NCBIfam" id="NF001109">
    <property type="entry name" value="PRK00136.1"/>
    <property type="match status" value="1"/>
</dbReference>
<keyword evidence="6" id="KW-0934">Plastid</keyword>
<keyword evidence="6" id="KW-0150">Chloroplast</keyword>
<comment type="similarity">
    <text evidence="1 4 5">Belongs to the universal ribosomal protein uS8 family.</text>
</comment>
<dbReference type="AlphaFoldDB" id="A0A386AWZ4"/>
<evidence type="ECO:0000256" key="5">
    <source>
        <dbReference type="RuleBase" id="RU003660"/>
    </source>
</evidence>
<organism evidence="6">
    <name type="scientific">Dichotomosiphon tuberosus</name>
    <dbReference type="NCBI Taxonomy" id="118263"/>
    <lineage>
        <taxon>Eukaryota</taxon>
        <taxon>Viridiplantae</taxon>
        <taxon>Chlorophyta</taxon>
        <taxon>core chlorophytes</taxon>
        <taxon>Ulvophyceae</taxon>
        <taxon>TCBD clade</taxon>
        <taxon>Bryopsidales</taxon>
        <taxon>Halimedineae</taxon>
        <taxon>Dichotomosiphonaceae</taxon>
        <taxon>Dichotomosiphon</taxon>
    </lineage>
</organism>
<dbReference type="GO" id="GO:0006412">
    <property type="term" value="P:translation"/>
    <property type="evidence" value="ECO:0007669"/>
    <property type="project" value="UniProtKB-UniRule"/>
</dbReference>
<keyword evidence="2 4" id="KW-0689">Ribosomal protein</keyword>
<dbReference type="InterPro" id="IPR047863">
    <property type="entry name" value="Ribosomal_uS8_CS"/>
</dbReference>
<gene>
    <name evidence="4 6" type="primary">rps8</name>
</gene>
<protein>
    <recommendedName>
        <fullName evidence="4">Small ribosomal subunit protein uS8c</fullName>
    </recommendedName>
</protein>
<geneLocation type="chloroplast" evidence="6"/>
<comment type="function">
    <text evidence="4">One of the primary rRNA binding proteins, it binds directly to 16S rRNA central domain where it helps coordinate assembly of the platform of the 30S subunit.</text>
</comment>
<evidence type="ECO:0000256" key="3">
    <source>
        <dbReference type="ARBA" id="ARBA00023274"/>
    </source>
</evidence>
<reference evidence="6" key="1">
    <citation type="submission" date="2018-07" db="EMBL/GenBank/DDBJ databases">
        <authorList>
            <person name="Quirk P.G."/>
            <person name="Krulwich T.A."/>
        </authorList>
    </citation>
    <scope>NUCLEOTIDE SEQUENCE</scope>
</reference>
<dbReference type="EMBL" id="MH591082">
    <property type="protein sequence ID" value="AYC63874.1"/>
    <property type="molecule type" value="Genomic_DNA"/>
</dbReference>
<evidence type="ECO:0000256" key="2">
    <source>
        <dbReference type="ARBA" id="ARBA00022980"/>
    </source>
</evidence>
<reference evidence="6" key="2">
    <citation type="journal article" date="2019" name="Mol. Phylogenet. Evol.">
        <title>Reassessment of the classification of bryopsidales (chlorophyta) based on chloroplast phylogenomic analyses.</title>
        <authorList>
            <person name="Cremen M.C."/>
            <person name="Leliaert F."/>
            <person name="West J."/>
            <person name="Lam D.W."/>
            <person name="Shimada S."/>
            <person name="Lopez-Bautista J.M."/>
            <person name="Verbruggen H."/>
        </authorList>
    </citation>
    <scope>NUCLEOTIDE SEQUENCE</scope>
</reference>
<evidence type="ECO:0000313" key="6">
    <source>
        <dbReference type="EMBL" id="AYC63874.1"/>
    </source>
</evidence>
<dbReference type="Pfam" id="PF00410">
    <property type="entry name" value="Ribosomal_S8"/>
    <property type="match status" value="1"/>
</dbReference>
<keyword evidence="4" id="KW-0694">RNA-binding</keyword>
<dbReference type="PROSITE" id="PS00053">
    <property type="entry name" value="RIBOSOMAL_S8"/>
    <property type="match status" value="1"/>
</dbReference>
<dbReference type="FunFam" id="3.30.1490.10:FF:000001">
    <property type="entry name" value="30S ribosomal protein S8"/>
    <property type="match status" value="1"/>
</dbReference>
<evidence type="ECO:0000256" key="4">
    <source>
        <dbReference type="HAMAP-Rule" id="MF_01302"/>
    </source>
</evidence>
<keyword evidence="4" id="KW-0699">rRNA-binding</keyword>
<accession>A0A386AWZ4</accession>
<dbReference type="GO" id="GO:0005840">
    <property type="term" value="C:ribosome"/>
    <property type="evidence" value="ECO:0007669"/>
    <property type="project" value="UniProtKB-KW"/>
</dbReference>
<dbReference type="SUPFAM" id="SSF56047">
    <property type="entry name" value="Ribosomal protein S8"/>
    <property type="match status" value="1"/>
</dbReference>
<proteinExistence type="inferred from homology"/>
<dbReference type="Gene3D" id="3.30.1370.30">
    <property type="match status" value="1"/>
</dbReference>
<dbReference type="InterPro" id="IPR035987">
    <property type="entry name" value="Ribosomal_uS8_sf"/>
</dbReference>